<evidence type="ECO:0000313" key="3">
    <source>
        <dbReference type="EMBL" id="RUO27704.1"/>
    </source>
</evidence>
<feature type="transmembrane region" description="Helical" evidence="1">
    <location>
        <begin position="46"/>
        <end position="65"/>
    </location>
</feature>
<evidence type="ECO:0000313" key="5">
    <source>
        <dbReference type="Proteomes" id="UP000287865"/>
    </source>
</evidence>
<keyword evidence="1" id="KW-0472">Membrane</keyword>
<reference evidence="3 5" key="1">
    <citation type="journal article" date="2018" name="Front. Microbiol.">
        <title>Genome-Based Analysis Reveals the Taxonomy and Diversity of the Family Idiomarinaceae.</title>
        <authorList>
            <person name="Liu Y."/>
            <person name="Lai Q."/>
            <person name="Shao Z."/>
        </authorList>
    </citation>
    <scope>NUCLEOTIDE SEQUENCE [LARGE SCALE GENOMIC DNA]</scope>
    <source>
        <strain evidence="3 5">CF12-14</strain>
    </source>
</reference>
<keyword evidence="1" id="KW-1133">Transmembrane helix</keyword>
<dbReference type="RefSeq" id="WP_111568756.1">
    <property type="nucleotide sequence ID" value="NZ_PIPK01000002.1"/>
</dbReference>
<keyword evidence="1" id="KW-0812">Transmembrane</keyword>
<gene>
    <name evidence="2" type="ORF">B0I24_103138</name>
    <name evidence="3" type="ORF">CWE07_03555</name>
</gene>
<evidence type="ECO:0000313" key="4">
    <source>
        <dbReference type="Proteomes" id="UP000249203"/>
    </source>
</evidence>
<reference evidence="2 4" key="2">
    <citation type="submission" date="2018-06" db="EMBL/GenBank/DDBJ databases">
        <title>Genomic Encyclopedia of Type Strains, Phase III (KMG-III): the genomes of soil and plant-associated and newly described type strains.</title>
        <authorList>
            <person name="Whitman W."/>
        </authorList>
    </citation>
    <scope>NUCLEOTIDE SEQUENCE [LARGE SCALE GENOMIC DNA]</scope>
    <source>
        <strain evidence="2 4">CGMCC 1.15366</strain>
    </source>
</reference>
<feature type="transmembrane region" description="Helical" evidence="1">
    <location>
        <begin position="6"/>
        <end position="26"/>
    </location>
</feature>
<dbReference type="EMBL" id="QLMD01000003">
    <property type="protein sequence ID" value="RAJ99144.1"/>
    <property type="molecule type" value="Genomic_DNA"/>
</dbReference>
<name>A0A327X1S5_9GAMM</name>
<dbReference type="EMBL" id="PIPK01000002">
    <property type="protein sequence ID" value="RUO27704.1"/>
    <property type="molecule type" value="Genomic_DNA"/>
</dbReference>
<evidence type="ECO:0000313" key="2">
    <source>
        <dbReference type="EMBL" id="RAJ99144.1"/>
    </source>
</evidence>
<accession>A0A327X1S5</accession>
<dbReference type="AlphaFoldDB" id="A0A327X1S5"/>
<dbReference type="Pfam" id="PF11137">
    <property type="entry name" value="DUF2909"/>
    <property type="match status" value="1"/>
</dbReference>
<protein>
    <submittedName>
        <fullName evidence="3">DUF2909 domain-containing protein</fullName>
    </submittedName>
</protein>
<keyword evidence="5" id="KW-1185">Reference proteome</keyword>
<evidence type="ECO:0000256" key="1">
    <source>
        <dbReference type="SAM" id="Phobius"/>
    </source>
</evidence>
<comment type="caution">
    <text evidence="2">The sequence shown here is derived from an EMBL/GenBank/DDBJ whole genome shotgun (WGS) entry which is preliminary data.</text>
</comment>
<dbReference type="Proteomes" id="UP000287865">
    <property type="component" value="Unassembled WGS sequence"/>
</dbReference>
<dbReference type="InterPro" id="IPR021313">
    <property type="entry name" value="DUF2909"/>
</dbReference>
<organism evidence="2 4">
    <name type="scientific">Aliidiomarina maris</name>
    <dbReference type="NCBI Taxonomy" id="531312"/>
    <lineage>
        <taxon>Bacteria</taxon>
        <taxon>Pseudomonadati</taxon>
        <taxon>Pseudomonadota</taxon>
        <taxon>Gammaproteobacteria</taxon>
        <taxon>Alteromonadales</taxon>
        <taxon>Idiomarinaceae</taxon>
        <taxon>Aliidiomarina</taxon>
    </lineage>
</organism>
<sequence length="72" mass="8166">MLNVILKIILVALLLYIIYNLFKGLFSLLRADGERPPMSYFLGRRVLFSALVMILIILALAFGVVTPNPRPY</sequence>
<dbReference type="Proteomes" id="UP000249203">
    <property type="component" value="Unassembled WGS sequence"/>
</dbReference>
<proteinExistence type="predicted"/>